<evidence type="ECO:0000313" key="3">
    <source>
        <dbReference type="Ensembl" id="ENSLLEP00000008950.1"/>
    </source>
</evidence>
<reference evidence="3" key="1">
    <citation type="submission" date="2025-08" db="UniProtKB">
        <authorList>
            <consortium name="Ensembl"/>
        </authorList>
    </citation>
    <scope>IDENTIFICATION</scope>
</reference>
<dbReference type="PANTHER" id="PTHR11505">
    <property type="entry name" value="L1 TRANSPOSABLE ELEMENT-RELATED"/>
    <property type="match status" value="1"/>
</dbReference>
<dbReference type="AlphaFoldDB" id="A0A8C5MA00"/>
<dbReference type="Proteomes" id="UP000694569">
    <property type="component" value="Unplaced"/>
</dbReference>
<keyword evidence="4" id="KW-1185">Reference proteome</keyword>
<keyword evidence="1" id="KW-0175">Coiled coil</keyword>
<evidence type="ECO:0000256" key="2">
    <source>
        <dbReference type="SAM" id="MobiDB-lite"/>
    </source>
</evidence>
<evidence type="ECO:0000256" key="1">
    <source>
        <dbReference type="SAM" id="Coils"/>
    </source>
</evidence>
<protein>
    <submittedName>
        <fullName evidence="3">Uncharacterized protein</fullName>
    </submittedName>
</protein>
<evidence type="ECO:0000313" key="4">
    <source>
        <dbReference type="Proteomes" id="UP000694569"/>
    </source>
</evidence>
<dbReference type="InterPro" id="IPR004244">
    <property type="entry name" value="Transposase_22"/>
</dbReference>
<feature type="compositionally biased region" description="Basic and acidic residues" evidence="2">
    <location>
        <begin position="297"/>
        <end position="308"/>
    </location>
</feature>
<reference evidence="3" key="2">
    <citation type="submission" date="2025-09" db="UniProtKB">
        <authorList>
            <consortium name="Ensembl"/>
        </authorList>
    </citation>
    <scope>IDENTIFICATION</scope>
</reference>
<dbReference type="Ensembl" id="ENSLLET00000009300.1">
    <property type="protein sequence ID" value="ENSLLEP00000008950.1"/>
    <property type="gene ID" value="ENSLLEG00000005721.1"/>
</dbReference>
<dbReference type="OrthoDB" id="9909646at2759"/>
<name>A0A8C5MA00_9ANUR</name>
<accession>A0A8C5MA00</accession>
<feature type="region of interest" description="Disordered" evidence="2">
    <location>
        <begin position="297"/>
        <end position="329"/>
    </location>
</feature>
<feature type="region of interest" description="Disordered" evidence="2">
    <location>
        <begin position="1"/>
        <end position="44"/>
    </location>
</feature>
<dbReference type="GeneTree" id="ENSGT01150000288584"/>
<proteinExistence type="predicted"/>
<feature type="coiled-coil region" evidence="1">
    <location>
        <begin position="94"/>
        <end position="128"/>
    </location>
</feature>
<organism evidence="3 4">
    <name type="scientific">Leptobrachium leishanense</name>
    <name type="common">Leishan spiny toad</name>
    <dbReference type="NCBI Taxonomy" id="445787"/>
    <lineage>
        <taxon>Eukaryota</taxon>
        <taxon>Metazoa</taxon>
        <taxon>Chordata</taxon>
        <taxon>Craniata</taxon>
        <taxon>Vertebrata</taxon>
        <taxon>Euteleostomi</taxon>
        <taxon>Amphibia</taxon>
        <taxon>Batrachia</taxon>
        <taxon>Anura</taxon>
        <taxon>Pelobatoidea</taxon>
        <taxon>Megophryidae</taxon>
        <taxon>Leptobrachium</taxon>
    </lineage>
</organism>
<dbReference type="Gene3D" id="3.30.70.1820">
    <property type="entry name" value="L1 transposable element, RRM domain"/>
    <property type="match status" value="1"/>
</dbReference>
<sequence length="329" mass="36778">MPRTKATRTRGQADIGRCFPPLSSAAASTPKMAAPPRVSDAQDEPCTCRDMQDLRQLLLTVKDDLQTDLRAGIDGLRADLGALGARTVALEQRANEAQAAQDATQAEVAALRDRYESLQDTVEDLDNRSRRSNLHLREIPESIVDLRDFLHRYFRLLLPEIPEEELLLDRAHRALRPRHAETEPPRDVVILCHYYTTKEAIFRAVRNTTPAMEGVTPHFYNDLAPSTLQKRRTLKPLTDLLRQHGIRYRWGFPFCLLIPHNGAFLTLRTPLDGPGILETLGIPVPPDFLDWPDRDMRGAGVGHPEDRGGGAGGEHPRVKSLALPAALRP</sequence>